<dbReference type="Proteomes" id="UP000799753">
    <property type="component" value="Unassembled WGS sequence"/>
</dbReference>
<dbReference type="OrthoDB" id="2735536at2759"/>
<feature type="domain" description="NAD-dependent epimerase/dehydratase" evidence="3">
    <location>
        <begin position="17"/>
        <end position="265"/>
    </location>
</feature>
<dbReference type="SUPFAM" id="SSF51735">
    <property type="entry name" value="NAD(P)-binding Rossmann-fold domains"/>
    <property type="match status" value="1"/>
</dbReference>
<dbReference type="AlphaFoldDB" id="A0A6A6RUD2"/>
<dbReference type="Pfam" id="PF01370">
    <property type="entry name" value="Epimerase"/>
    <property type="match status" value="1"/>
</dbReference>
<evidence type="ECO:0000259" key="3">
    <source>
        <dbReference type="Pfam" id="PF01370"/>
    </source>
</evidence>
<evidence type="ECO:0000256" key="1">
    <source>
        <dbReference type="ARBA" id="ARBA00023002"/>
    </source>
</evidence>
<dbReference type="InterPro" id="IPR001509">
    <property type="entry name" value="Epimerase_deHydtase"/>
</dbReference>
<gene>
    <name evidence="4" type="ORF">P280DRAFT_470839</name>
</gene>
<keyword evidence="5" id="KW-1185">Reference proteome</keyword>
<reference evidence="4" key="1">
    <citation type="journal article" date="2020" name="Stud. Mycol.">
        <title>101 Dothideomycetes genomes: a test case for predicting lifestyles and emergence of pathogens.</title>
        <authorList>
            <person name="Haridas S."/>
            <person name="Albert R."/>
            <person name="Binder M."/>
            <person name="Bloem J."/>
            <person name="Labutti K."/>
            <person name="Salamov A."/>
            <person name="Andreopoulos B."/>
            <person name="Baker S."/>
            <person name="Barry K."/>
            <person name="Bills G."/>
            <person name="Bluhm B."/>
            <person name="Cannon C."/>
            <person name="Castanera R."/>
            <person name="Culley D."/>
            <person name="Daum C."/>
            <person name="Ezra D."/>
            <person name="Gonzalez J."/>
            <person name="Henrissat B."/>
            <person name="Kuo A."/>
            <person name="Liang C."/>
            <person name="Lipzen A."/>
            <person name="Lutzoni F."/>
            <person name="Magnuson J."/>
            <person name="Mondo S."/>
            <person name="Nolan M."/>
            <person name="Ohm R."/>
            <person name="Pangilinan J."/>
            <person name="Park H.-J."/>
            <person name="Ramirez L."/>
            <person name="Alfaro M."/>
            <person name="Sun H."/>
            <person name="Tritt A."/>
            <person name="Yoshinaga Y."/>
            <person name="Zwiers L.-H."/>
            <person name="Turgeon B."/>
            <person name="Goodwin S."/>
            <person name="Spatafora J."/>
            <person name="Crous P."/>
            <person name="Grigoriev I."/>
        </authorList>
    </citation>
    <scope>NUCLEOTIDE SEQUENCE</scope>
    <source>
        <strain evidence="4">CBS 473.64</strain>
    </source>
</reference>
<protein>
    <submittedName>
        <fullName evidence="4">NAD(P)-binding protein</fullName>
    </submittedName>
</protein>
<dbReference type="InterPro" id="IPR036291">
    <property type="entry name" value="NAD(P)-bd_dom_sf"/>
</dbReference>
<name>A0A6A6RUD2_9PLEO</name>
<comment type="similarity">
    <text evidence="2">Belongs to the NAD(P)-dependent epimerase/dehydratase family. Dihydroflavonol-4-reductase subfamily.</text>
</comment>
<proteinExistence type="inferred from homology"/>
<dbReference type="PANTHER" id="PTHR10366">
    <property type="entry name" value="NAD DEPENDENT EPIMERASE/DEHYDRATASE"/>
    <property type="match status" value="1"/>
</dbReference>
<evidence type="ECO:0000313" key="4">
    <source>
        <dbReference type="EMBL" id="KAF2638797.1"/>
    </source>
</evidence>
<dbReference type="GO" id="GO:0016616">
    <property type="term" value="F:oxidoreductase activity, acting on the CH-OH group of donors, NAD or NADP as acceptor"/>
    <property type="evidence" value="ECO:0007669"/>
    <property type="project" value="TreeGrafter"/>
</dbReference>
<organism evidence="4 5">
    <name type="scientific">Massarina eburnea CBS 473.64</name>
    <dbReference type="NCBI Taxonomy" id="1395130"/>
    <lineage>
        <taxon>Eukaryota</taxon>
        <taxon>Fungi</taxon>
        <taxon>Dikarya</taxon>
        <taxon>Ascomycota</taxon>
        <taxon>Pezizomycotina</taxon>
        <taxon>Dothideomycetes</taxon>
        <taxon>Pleosporomycetidae</taxon>
        <taxon>Pleosporales</taxon>
        <taxon>Massarineae</taxon>
        <taxon>Massarinaceae</taxon>
        <taxon>Massarina</taxon>
    </lineage>
</organism>
<keyword evidence="1" id="KW-0560">Oxidoreductase</keyword>
<accession>A0A6A6RUD2</accession>
<sequence length="352" mass="39215">MAAPTTDPLLPPGSLLLVTAANGLIASHIVDQLLDRGYRVRGTVRDRSRCSWMTPLFQNRHPHSHLELVEIPDINAPGCYDAPLKGVSAIIHTAANMSLTDEPSIIPQAIKATLNIMEAAKNANERGEKIKRVVPTSSSWAVAYPRPNVPMELTAESYDTFASKALENPDTPKEFRGLMTYVVTKLRSEQEAWKWWKENSTCGFTLNTVMPATCMGPVLSPDNQSYPSTVGFVRSLYEGKNAELFEWLDPQWFVDVRDAARLHVAGAVLGGVEGERIFAFSEKYTWTGVAAVLEKEMGSKVPVQLKDKGTDMTTVKGGRERAEELLRRLGRHDWVKCEVSVRENIRCFYPKP</sequence>
<evidence type="ECO:0000256" key="2">
    <source>
        <dbReference type="ARBA" id="ARBA00023445"/>
    </source>
</evidence>
<dbReference type="InterPro" id="IPR050425">
    <property type="entry name" value="NAD(P)_dehydrat-like"/>
</dbReference>
<dbReference type="PANTHER" id="PTHR10366:SF562">
    <property type="entry name" value="ALDEHYDE REDUCTASE II (AFU_ORTHOLOGUE AFUA_1G11360)"/>
    <property type="match status" value="1"/>
</dbReference>
<evidence type="ECO:0000313" key="5">
    <source>
        <dbReference type="Proteomes" id="UP000799753"/>
    </source>
</evidence>
<dbReference type="Gene3D" id="3.40.50.720">
    <property type="entry name" value="NAD(P)-binding Rossmann-like Domain"/>
    <property type="match status" value="1"/>
</dbReference>
<dbReference type="EMBL" id="MU006788">
    <property type="protein sequence ID" value="KAF2638797.1"/>
    <property type="molecule type" value="Genomic_DNA"/>
</dbReference>